<dbReference type="GO" id="GO:0000981">
    <property type="term" value="F:DNA-binding transcription factor activity, RNA polymerase II-specific"/>
    <property type="evidence" value="ECO:0007669"/>
    <property type="project" value="TreeGrafter"/>
</dbReference>
<evidence type="ECO:0000313" key="9">
    <source>
        <dbReference type="Proteomes" id="UP001345219"/>
    </source>
</evidence>
<comment type="subcellular location">
    <subcellularLocation>
        <location evidence="1">Nucleus</location>
    </subcellularLocation>
</comment>
<keyword evidence="5" id="KW-0539">Nucleus</keyword>
<keyword evidence="2" id="KW-0805">Transcription regulation</keyword>
<evidence type="ECO:0000256" key="6">
    <source>
        <dbReference type="SAM" id="MobiDB-lite"/>
    </source>
</evidence>
<comment type="caution">
    <text evidence="8">The sequence shown here is derived from an EMBL/GenBank/DDBJ whole genome shotgun (WGS) entry which is preliminary data.</text>
</comment>
<dbReference type="InterPro" id="IPR011598">
    <property type="entry name" value="bHLH_dom"/>
</dbReference>
<evidence type="ECO:0000256" key="4">
    <source>
        <dbReference type="ARBA" id="ARBA00023163"/>
    </source>
</evidence>
<dbReference type="GO" id="GO:0046983">
    <property type="term" value="F:protein dimerization activity"/>
    <property type="evidence" value="ECO:0007669"/>
    <property type="project" value="InterPro"/>
</dbReference>
<dbReference type="CDD" id="cd11393">
    <property type="entry name" value="bHLH_AtbHLH_like"/>
    <property type="match status" value="1"/>
</dbReference>
<feature type="region of interest" description="Disordered" evidence="6">
    <location>
        <begin position="364"/>
        <end position="387"/>
    </location>
</feature>
<dbReference type="PROSITE" id="PS50888">
    <property type="entry name" value="BHLH"/>
    <property type="match status" value="1"/>
</dbReference>
<dbReference type="AlphaFoldDB" id="A0AAN7GQJ2"/>
<proteinExistence type="predicted"/>
<dbReference type="Gene3D" id="4.10.280.10">
    <property type="entry name" value="Helix-loop-helix DNA-binding domain"/>
    <property type="match status" value="1"/>
</dbReference>
<sequence length="428" mass="47126">MWREEEEEAMADEFGAGGPNWWDSTISSRSRFETAASSGMTTSIGSFGWLADMAGDVKAARPPPLDQPSPNISISSSGSGGSSPGFHHHQHHDAHKLSLGGESNISSNLPETGSQMNLGLSSQSMDWNQQHPLLRPDNISSNNFQEENYTTMHGVLGFESRPVNNTYQSYAATTNSAGLARTDHHQDHQQLLQPNWSKVPQFLSVSSRKQPPPQQSHAATAGGQLHFSNIAAFWNASTAAATVTDVKPGFFPKVQAQFPAPSFEKKSKNLLEMGDSSTGAKKSRGQMGDKRPRNESAQSLLPPFKVKKEKMGDRITALQQLVSPFGKTDTASVLSETIIYIKFLHEQVSVLITPYMKAGGIELHHHHHHHHRQNAENEKSKDDDAEDPWQDLRSRGLCLMPLESTFPITSHSSTNHDFWNPTFGGAFR</sequence>
<feature type="compositionally biased region" description="Low complexity" evidence="6">
    <location>
        <begin position="68"/>
        <end position="77"/>
    </location>
</feature>
<evidence type="ECO:0000256" key="2">
    <source>
        <dbReference type="ARBA" id="ARBA00023015"/>
    </source>
</evidence>
<evidence type="ECO:0000256" key="1">
    <source>
        <dbReference type="ARBA" id="ARBA00004123"/>
    </source>
</evidence>
<dbReference type="Proteomes" id="UP001345219">
    <property type="component" value="Chromosome 10"/>
</dbReference>
<reference evidence="8 9" key="1">
    <citation type="journal article" date="2023" name="Hortic Res">
        <title>Pangenome of water caltrop reveals structural variations and asymmetric subgenome divergence after allopolyploidization.</title>
        <authorList>
            <person name="Zhang X."/>
            <person name="Chen Y."/>
            <person name="Wang L."/>
            <person name="Yuan Y."/>
            <person name="Fang M."/>
            <person name="Shi L."/>
            <person name="Lu R."/>
            <person name="Comes H.P."/>
            <person name="Ma Y."/>
            <person name="Chen Y."/>
            <person name="Huang G."/>
            <person name="Zhou Y."/>
            <person name="Zheng Z."/>
            <person name="Qiu Y."/>
        </authorList>
    </citation>
    <scope>NUCLEOTIDE SEQUENCE [LARGE SCALE GENOMIC DNA]</scope>
    <source>
        <tissue evidence="8">Roots</tissue>
    </source>
</reference>
<protein>
    <recommendedName>
        <fullName evidence="7">BHLH domain-containing protein</fullName>
    </recommendedName>
</protein>
<evidence type="ECO:0000256" key="3">
    <source>
        <dbReference type="ARBA" id="ARBA00023125"/>
    </source>
</evidence>
<accession>A0AAN7GQJ2</accession>
<keyword evidence="3" id="KW-0238">DNA-binding</keyword>
<evidence type="ECO:0000313" key="8">
    <source>
        <dbReference type="EMBL" id="KAK4746374.1"/>
    </source>
</evidence>
<feature type="compositionally biased region" description="Polar residues" evidence="6">
    <location>
        <begin position="101"/>
        <end position="119"/>
    </location>
</feature>
<dbReference type="InterPro" id="IPR036638">
    <property type="entry name" value="HLH_DNA-bd_sf"/>
</dbReference>
<dbReference type="InterPro" id="IPR045239">
    <property type="entry name" value="bHLH95_bHLH"/>
</dbReference>
<dbReference type="PANTHER" id="PTHR16223">
    <property type="entry name" value="TRANSCRIPTION FACTOR BHLH83-RELATED"/>
    <property type="match status" value="1"/>
</dbReference>
<name>A0AAN7GQJ2_9MYRT</name>
<dbReference type="InterPro" id="IPR045843">
    <property type="entry name" value="IND-like"/>
</dbReference>
<feature type="compositionally biased region" description="Basic and acidic residues" evidence="6">
    <location>
        <begin position="373"/>
        <end position="382"/>
    </location>
</feature>
<dbReference type="GO" id="GO:0005634">
    <property type="term" value="C:nucleus"/>
    <property type="evidence" value="ECO:0007669"/>
    <property type="project" value="UniProtKB-SubCell"/>
</dbReference>
<feature type="region of interest" description="Disordered" evidence="6">
    <location>
        <begin position="58"/>
        <end position="119"/>
    </location>
</feature>
<feature type="region of interest" description="Disordered" evidence="6">
    <location>
        <begin position="1"/>
        <end position="22"/>
    </location>
</feature>
<feature type="domain" description="BHLH" evidence="7">
    <location>
        <begin position="295"/>
        <end position="344"/>
    </location>
</feature>
<dbReference type="PANTHER" id="PTHR16223:SF46">
    <property type="entry name" value="TRANSCRIPTION FACTOR BHLH123"/>
    <property type="match status" value="1"/>
</dbReference>
<feature type="region of interest" description="Disordered" evidence="6">
    <location>
        <begin position="265"/>
        <end position="303"/>
    </location>
</feature>
<feature type="compositionally biased region" description="Acidic residues" evidence="6">
    <location>
        <begin position="1"/>
        <end position="11"/>
    </location>
</feature>
<evidence type="ECO:0000256" key="5">
    <source>
        <dbReference type="ARBA" id="ARBA00023242"/>
    </source>
</evidence>
<evidence type="ECO:0000259" key="7">
    <source>
        <dbReference type="PROSITE" id="PS50888"/>
    </source>
</evidence>
<keyword evidence="4" id="KW-0804">Transcription</keyword>
<dbReference type="SUPFAM" id="SSF47459">
    <property type="entry name" value="HLH, helix-loop-helix DNA-binding domain"/>
    <property type="match status" value="1"/>
</dbReference>
<gene>
    <name evidence="8" type="ORF">SAY87_012686</name>
</gene>
<dbReference type="EMBL" id="JAXIOK010000021">
    <property type="protein sequence ID" value="KAK4746374.1"/>
    <property type="molecule type" value="Genomic_DNA"/>
</dbReference>
<dbReference type="GO" id="GO:0000978">
    <property type="term" value="F:RNA polymerase II cis-regulatory region sequence-specific DNA binding"/>
    <property type="evidence" value="ECO:0007669"/>
    <property type="project" value="TreeGrafter"/>
</dbReference>
<organism evidence="8 9">
    <name type="scientific">Trapa incisa</name>
    <dbReference type="NCBI Taxonomy" id="236973"/>
    <lineage>
        <taxon>Eukaryota</taxon>
        <taxon>Viridiplantae</taxon>
        <taxon>Streptophyta</taxon>
        <taxon>Embryophyta</taxon>
        <taxon>Tracheophyta</taxon>
        <taxon>Spermatophyta</taxon>
        <taxon>Magnoliopsida</taxon>
        <taxon>eudicotyledons</taxon>
        <taxon>Gunneridae</taxon>
        <taxon>Pentapetalae</taxon>
        <taxon>rosids</taxon>
        <taxon>malvids</taxon>
        <taxon>Myrtales</taxon>
        <taxon>Lythraceae</taxon>
        <taxon>Trapa</taxon>
    </lineage>
</organism>
<keyword evidence="9" id="KW-1185">Reference proteome</keyword>